<comment type="caution">
    <text evidence="3">The sequence shown here is derived from an EMBL/GenBank/DDBJ whole genome shotgun (WGS) entry which is preliminary data.</text>
</comment>
<sequence length="145" mass="15768">MHVVVLAGGVGGSKFVRGVLAAFDSARVTVIGNTADDLTLHGLRICPDLDTMMYTLGGGISAERGWGREAETFSVLEELKAYGVEPTWFGLGDRDLGTHLIRTQLLDSGATLSEVTAALSRRWLPERMRLLPMSDDRIETHVVID</sequence>
<accession>A0A9D1GYT4</accession>
<dbReference type="InterPro" id="IPR010115">
    <property type="entry name" value="FbiA/CofD"/>
</dbReference>
<dbReference type="SUPFAM" id="SSF142338">
    <property type="entry name" value="CofD-like"/>
    <property type="match status" value="1"/>
</dbReference>
<dbReference type="PANTHER" id="PTHR43007:SF1">
    <property type="entry name" value="2-PHOSPHO-L-LACTATE TRANSFERASE"/>
    <property type="match status" value="1"/>
</dbReference>
<dbReference type="FunFam" id="1.10.8.240:FF:000001">
    <property type="entry name" value="2-phospho-L-lactate transferase"/>
    <property type="match status" value="1"/>
</dbReference>
<dbReference type="InterPro" id="IPR002882">
    <property type="entry name" value="CofD"/>
</dbReference>
<dbReference type="PANTHER" id="PTHR43007">
    <property type="entry name" value="2-PHOSPHO-L-LACTATE TRANSFERASE"/>
    <property type="match status" value="1"/>
</dbReference>
<proteinExistence type="predicted"/>
<keyword evidence="1" id="KW-0808">Transferase</keyword>
<organism evidence="3 4">
    <name type="scientific">Candidatus Avipropionibacterium avicola</name>
    <dbReference type="NCBI Taxonomy" id="2840701"/>
    <lineage>
        <taxon>Bacteria</taxon>
        <taxon>Bacillati</taxon>
        <taxon>Actinomycetota</taxon>
        <taxon>Actinomycetes</taxon>
        <taxon>Propionibacteriales</taxon>
        <taxon>Propionibacteriaceae</taxon>
        <taxon>Propionibacteriaceae incertae sedis</taxon>
        <taxon>Candidatus Avipropionibacterium</taxon>
    </lineage>
</organism>
<dbReference type="EMBL" id="DVLP01000161">
    <property type="protein sequence ID" value="HIT74995.1"/>
    <property type="molecule type" value="Genomic_DNA"/>
</dbReference>
<dbReference type="Pfam" id="PF01933">
    <property type="entry name" value="CofD"/>
    <property type="match status" value="1"/>
</dbReference>
<reference evidence="3" key="2">
    <citation type="journal article" date="2021" name="PeerJ">
        <title>Extensive microbial diversity within the chicken gut microbiome revealed by metagenomics and culture.</title>
        <authorList>
            <person name="Gilroy R."/>
            <person name="Ravi A."/>
            <person name="Getino M."/>
            <person name="Pursley I."/>
            <person name="Horton D.L."/>
            <person name="Alikhan N.F."/>
            <person name="Baker D."/>
            <person name="Gharbi K."/>
            <person name="Hall N."/>
            <person name="Watson M."/>
            <person name="Adriaenssens E.M."/>
            <person name="Foster-Nyarko E."/>
            <person name="Jarju S."/>
            <person name="Secka A."/>
            <person name="Antonio M."/>
            <person name="Oren A."/>
            <person name="Chaudhuri R.R."/>
            <person name="La Ragione R."/>
            <person name="Hildebrand F."/>
            <person name="Pallen M.J."/>
        </authorList>
    </citation>
    <scope>NUCLEOTIDE SEQUENCE</scope>
    <source>
        <strain evidence="3">ChiGjej1B1-24693</strain>
    </source>
</reference>
<evidence type="ECO:0000313" key="4">
    <source>
        <dbReference type="Proteomes" id="UP000886842"/>
    </source>
</evidence>
<dbReference type="GO" id="GO:0000287">
    <property type="term" value="F:magnesium ion binding"/>
    <property type="evidence" value="ECO:0007669"/>
    <property type="project" value="InterPro"/>
</dbReference>
<dbReference type="AlphaFoldDB" id="A0A9D1GYT4"/>
<dbReference type="InterPro" id="IPR038136">
    <property type="entry name" value="CofD-like_dom_sf"/>
</dbReference>
<feature type="non-terminal residue" evidence="3">
    <location>
        <position position="145"/>
    </location>
</feature>
<keyword evidence="2" id="KW-0460">Magnesium</keyword>
<dbReference type="Proteomes" id="UP000886842">
    <property type="component" value="Unassembled WGS sequence"/>
</dbReference>
<evidence type="ECO:0000313" key="3">
    <source>
        <dbReference type="EMBL" id="HIT74995.1"/>
    </source>
</evidence>
<dbReference type="Gene3D" id="1.10.8.240">
    <property type="entry name" value="CofD-like domain"/>
    <property type="match status" value="1"/>
</dbReference>
<dbReference type="GO" id="GO:0043743">
    <property type="term" value="F:LPPG:FO 2-phospho-L-lactate transferase activity"/>
    <property type="evidence" value="ECO:0007669"/>
    <property type="project" value="InterPro"/>
</dbReference>
<name>A0A9D1GYT4_9ACTN</name>
<gene>
    <name evidence="3" type="ORF">IAA98_05370</name>
</gene>
<evidence type="ECO:0000256" key="2">
    <source>
        <dbReference type="ARBA" id="ARBA00022842"/>
    </source>
</evidence>
<evidence type="ECO:0000256" key="1">
    <source>
        <dbReference type="ARBA" id="ARBA00022679"/>
    </source>
</evidence>
<protein>
    <submittedName>
        <fullName evidence="3">YvcK family protein</fullName>
    </submittedName>
</protein>
<reference evidence="3" key="1">
    <citation type="submission" date="2020-10" db="EMBL/GenBank/DDBJ databases">
        <authorList>
            <person name="Gilroy R."/>
        </authorList>
    </citation>
    <scope>NUCLEOTIDE SEQUENCE</scope>
    <source>
        <strain evidence="3">ChiGjej1B1-24693</strain>
    </source>
</reference>